<keyword evidence="3" id="KW-0808">Transferase</keyword>
<sequence>MRVYDTRDAPPPPERVQQPLLHSMDFQNADASGPSGGPDITHQTQICEAPGHVKIDQSRLQKWLKIKSGTKKQKLTRSEISQAFSCCFCLIDSFRRNSDEPAAGRPMRVDMKAVRETFEKIHKKEWITRLVDESLQKLITTLLSPAVPEEALEILLILPECHVLHQEDNVLKMIFPLAGAISSLSGPSMNLLRSWWSDLKKPFLQMPIKMFTDAVAFILTSRPELTCWMGHVICVLRHLYQVNKMAASCVPAQMFHIAEIGSVDTIQNVYNWRTWQQNRFLLNVDGKIKVFKTAASIKMEPPLFPRFKVYVRRSHLMEDTFKNLEGAKAEDVKKLLQVEFIGEKDLKAEKWHLFHLISKELTKSESGMFWHNDLKTMIWFTAKVDKIKYFQLGLLCGIAMHNDHIINLPFPLALYKKLLDLRPTLSDLKELDSTLVNSLQDILDYGGDVENDFGLNFVINWDGISVPLVEDGENQMVTNDNCQEFVDAYVDYVFNVSVKDHFEEFERGIYMVCDPDVIDIFEPKELMEFMAGNAAYEWDKLKKNAVYEGVYHAKHKVIIMFWNLFDKMSSSQRKRFLLFVTGSERVPSLGMESIKMKIVPVYMLTEDQLPEALNCHKMLNLPMYRTLGQLEERLLRAIGCADQRPGQEA</sequence>
<comment type="catalytic activity">
    <reaction evidence="1">
        <text>S-ubiquitinyl-[E2 ubiquitin-conjugating enzyme]-L-cysteine + [acceptor protein]-L-lysine = [E2 ubiquitin-conjugating enzyme]-L-cysteine + N(6)-ubiquitinyl-[acceptor protein]-L-lysine.</text>
        <dbReference type="EC" id="2.3.2.26"/>
    </reaction>
</comment>
<feature type="domain" description="HECT" evidence="6">
    <location>
        <begin position="328"/>
        <end position="649"/>
    </location>
</feature>
<dbReference type="GeneTree" id="ENSGT00940000163989"/>
<name>A0A8C4S7H3_ERPCA</name>
<evidence type="ECO:0000256" key="1">
    <source>
        <dbReference type="ARBA" id="ARBA00000885"/>
    </source>
</evidence>
<feature type="active site" description="Glycyl thioester intermediate" evidence="5">
    <location>
        <position position="615"/>
    </location>
</feature>
<dbReference type="GeneID" id="114659800"/>
<dbReference type="PROSITE" id="PS50237">
    <property type="entry name" value="HECT"/>
    <property type="match status" value="1"/>
</dbReference>
<evidence type="ECO:0000256" key="4">
    <source>
        <dbReference type="ARBA" id="ARBA00022786"/>
    </source>
</evidence>
<evidence type="ECO:0000313" key="7">
    <source>
        <dbReference type="Ensembl" id="ENSECRP00000013396.1"/>
    </source>
</evidence>
<dbReference type="GO" id="GO:0000209">
    <property type="term" value="P:protein polyubiquitination"/>
    <property type="evidence" value="ECO:0007669"/>
    <property type="project" value="InterPro"/>
</dbReference>
<dbReference type="FunFam" id="3.30.2410.10:FF:000003">
    <property type="entry name" value="probable E3 ubiquitin-protein ligase HERC4 isoform X1"/>
    <property type="match status" value="1"/>
</dbReference>
<dbReference type="PANTHER" id="PTHR45700:SF8">
    <property type="entry name" value="HECT-TYPE E3 UBIQUITIN TRANSFERASE"/>
    <property type="match status" value="1"/>
</dbReference>
<dbReference type="Gene3D" id="3.30.2160.10">
    <property type="entry name" value="Hect, E3 ligase catalytic domain"/>
    <property type="match status" value="1"/>
</dbReference>
<organism evidence="7 8">
    <name type="scientific">Erpetoichthys calabaricus</name>
    <name type="common">Rope fish</name>
    <name type="synonym">Calamoichthys calabaricus</name>
    <dbReference type="NCBI Taxonomy" id="27687"/>
    <lineage>
        <taxon>Eukaryota</taxon>
        <taxon>Metazoa</taxon>
        <taxon>Chordata</taxon>
        <taxon>Craniata</taxon>
        <taxon>Vertebrata</taxon>
        <taxon>Euteleostomi</taxon>
        <taxon>Actinopterygii</taxon>
        <taxon>Polypteriformes</taxon>
        <taxon>Polypteridae</taxon>
        <taxon>Erpetoichthys</taxon>
    </lineage>
</organism>
<dbReference type="Gene3D" id="3.30.2410.10">
    <property type="entry name" value="Hect, E3 ligase catalytic domain"/>
    <property type="match status" value="1"/>
</dbReference>
<dbReference type="Gene3D" id="3.90.1750.10">
    <property type="entry name" value="Hect, E3 ligase catalytic domains"/>
    <property type="match status" value="1"/>
</dbReference>
<keyword evidence="4 5" id="KW-0833">Ubl conjugation pathway</keyword>
<dbReference type="EC" id="2.3.2.26" evidence="2"/>
<dbReference type="CDD" id="cd00078">
    <property type="entry name" value="HECTc"/>
    <property type="match status" value="1"/>
</dbReference>
<evidence type="ECO:0000256" key="5">
    <source>
        <dbReference type="PROSITE-ProRule" id="PRU00104"/>
    </source>
</evidence>
<dbReference type="SUPFAM" id="SSF56204">
    <property type="entry name" value="Hect, E3 ligase catalytic domain"/>
    <property type="match status" value="1"/>
</dbReference>
<evidence type="ECO:0000259" key="6">
    <source>
        <dbReference type="PROSITE" id="PS50237"/>
    </source>
</evidence>
<accession>A0A8C4S7H3</accession>
<proteinExistence type="predicted"/>
<dbReference type="Pfam" id="PF00632">
    <property type="entry name" value="HECT"/>
    <property type="match status" value="1"/>
</dbReference>
<evidence type="ECO:0000256" key="2">
    <source>
        <dbReference type="ARBA" id="ARBA00012485"/>
    </source>
</evidence>
<dbReference type="AlphaFoldDB" id="A0A8C4S7H3"/>
<dbReference type="InterPro" id="IPR035983">
    <property type="entry name" value="Hect_E3_ubiquitin_ligase"/>
</dbReference>
<dbReference type="InterPro" id="IPR044611">
    <property type="entry name" value="E3A/B/C-like"/>
</dbReference>
<evidence type="ECO:0000313" key="8">
    <source>
        <dbReference type="Proteomes" id="UP000694620"/>
    </source>
</evidence>
<dbReference type="RefSeq" id="XP_028668295.1">
    <property type="nucleotide sequence ID" value="XM_028812462.2"/>
</dbReference>
<reference evidence="7" key="3">
    <citation type="submission" date="2025-09" db="UniProtKB">
        <authorList>
            <consortium name="Ensembl"/>
        </authorList>
    </citation>
    <scope>IDENTIFICATION</scope>
</reference>
<dbReference type="OrthoDB" id="5981550at2759"/>
<dbReference type="Ensembl" id="ENSECRT00000013629.1">
    <property type="protein sequence ID" value="ENSECRP00000013396.1"/>
    <property type="gene ID" value="ENSECRG00000008927.1"/>
</dbReference>
<reference evidence="7" key="2">
    <citation type="submission" date="2025-08" db="UniProtKB">
        <authorList>
            <consortium name="Ensembl"/>
        </authorList>
    </citation>
    <scope>IDENTIFICATION</scope>
</reference>
<keyword evidence="8" id="KW-1185">Reference proteome</keyword>
<dbReference type="Proteomes" id="UP000694620">
    <property type="component" value="Chromosome 10"/>
</dbReference>
<reference evidence="7" key="1">
    <citation type="submission" date="2021-06" db="EMBL/GenBank/DDBJ databases">
        <authorList>
            <consortium name="Wellcome Sanger Institute Data Sharing"/>
        </authorList>
    </citation>
    <scope>NUCLEOTIDE SEQUENCE [LARGE SCALE GENOMIC DNA]</scope>
</reference>
<evidence type="ECO:0000256" key="3">
    <source>
        <dbReference type="ARBA" id="ARBA00022679"/>
    </source>
</evidence>
<dbReference type="InterPro" id="IPR000569">
    <property type="entry name" value="HECT_dom"/>
</dbReference>
<dbReference type="SMART" id="SM00119">
    <property type="entry name" value="HECTc"/>
    <property type="match status" value="1"/>
</dbReference>
<dbReference type="PANTHER" id="PTHR45700">
    <property type="entry name" value="UBIQUITIN-PROTEIN LIGASE E3C"/>
    <property type="match status" value="1"/>
</dbReference>
<gene>
    <name evidence="7" type="primary">LOC114659800</name>
</gene>
<protein>
    <recommendedName>
        <fullName evidence="2">HECT-type E3 ubiquitin transferase</fullName>
        <ecNumber evidence="2">2.3.2.26</ecNumber>
    </recommendedName>
</protein>
<dbReference type="GO" id="GO:0061630">
    <property type="term" value="F:ubiquitin protein ligase activity"/>
    <property type="evidence" value="ECO:0007669"/>
    <property type="project" value="UniProtKB-EC"/>
</dbReference>